<keyword evidence="2" id="KW-1003">Cell membrane</keyword>
<organism evidence="10 11">
    <name type="scientific">Aetokthonos hydrillicola Thurmond2011</name>
    <dbReference type="NCBI Taxonomy" id="2712845"/>
    <lineage>
        <taxon>Bacteria</taxon>
        <taxon>Bacillati</taxon>
        <taxon>Cyanobacteriota</taxon>
        <taxon>Cyanophyceae</taxon>
        <taxon>Nostocales</taxon>
        <taxon>Hapalosiphonaceae</taxon>
        <taxon>Aetokthonos</taxon>
    </lineage>
</organism>
<dbReference type="InterPro" id="IPR025857">
    <property type="entry name" value="MacB_PCD"/>
</dbReference>
<feature type="transmembrane region" description="Helical" evidence="7">
    <location>
        <begin position="12"/>
        <end position="34"/>
    </location>
</feature>
<evidence type="ECO:0000256" key="5">
    <source>
        <dbReference type="ARBA" id="ARBA00023136"/>
    </source>
</evidence>
<dbReference type="EMBL" id="JAALHA020000003">
    <property type="protein sequence ID" value="MDR9894601.1"/>
    <property type="molecule type" value="Genomic_DNA"/>
</dbReference>
<dbReference type="RefSeq" id="WP_310833687.1">
    <property type="nucleotide sequence ID" value="NZ_JAALHA020000003.1"/>
</dbReference>
<comment type="caution">
    <text evidence="10">The sequence shown here is derived from an EMBL/GenBank/DDBJ whole genome shotgun (WGS) entry which is preliminary data.</text>
</comment>
<accession>A0AAP5I4H9</accession>
<feature type="domain" description="ABC3 transporter permease C-terminal" evidence="8">
    <location>
        <begin position="283"/>
        <end position="396"/>
    </location>
</feature>
<reference evidence="11" key="1">
    <citation type="journal article" date="2021" name="Science">
        <title>Hunting the eagle killer: A cyanobacterial neurotoxin causes vacuolar myelinopathy.</title>
        <authorList>
            <person name="Breinlinger S."/>
            <person name="Phillips T.J."/>
            <person name="Haram B.N."/>
            <person name="Mares J."/>
            <person name="Martinez Yerena J.A."/>
            <person name="Hrouzek P."/>
            <person name="Sobotka R."/>
            <person name="Henderson W.M."/>
            <person name="Schmieder P."/>
            <person name="Williams S.M."/>
            <person name="Lauderdale J.D."/>
            <person name="Wilde H.D."/>
            <person name="Gerrin W."/>
            <person name="Kust A."/>
            <person name="Washington J.W."/>
            <person name="Wagner C."/>
            <person name="Geier B."/>
            <person name="Liebeke M."/>
            <person name="Enke H."/>
            <person name="Niedermeyer T.H.J."/>
            <person name="Wilde S.B."/>
        </authorList>
    </citation>
    <scope>NUCLEOTIDE SEQUENCE [LARGE SCALE GENOMIC DNA]</scope>
    <source>
        <strain evidence="11">Thurmond2011</strain>
    </source>
</reference>
<dbReference type="InterPro" id="IPR050250">
    <property type="entry name" value="Macrolide_Exporter_MacB"/>
</dbReference>
<feature type="domain" description="MacB-like periplasmic core" evidence="9">
    <location>
        <begin position="13"/>
        <end position="242"/>
    </location>
</feature>
<sequence>MSAETLWSNKLRTGLTMLGVIIGISSVIAITAVGQGVQRSTELQIQALGTNVMLVLAGAARTGGISQGAGSASTLTWEESQAIAKQVPAAKEVSAFLQKGQIQVVRGNNNAATTLLGTDLKYPSVKNIHPQLGLFFSQGDLDAARPVAFLGSKVRDEMFKPDESVIGADLRIRGNRYTVVGVAESKGSVGNQDLDDQVYIPLTNMSAQIVGNNALTGVAINGFWLEASDVDQLNSAQFQVTNILRLLHRIHPPDLDDFRIINQVDIINTFTNVVGSFTLMVGAIAGISLVVGGIGIANIMLVSVMERTREIGIRKAVGATSTDILSQFLTEAIVISTVGGLIGVGLGITLAFGAATLFKFPFIVPLWSIGVGFGLSFIVGILAGGIPARNAAKLDPISALHNE</sequence>
<feature type="transmembrane region" description="Helical" evidence="7">
    <location>
        <begin position="332"/>
        <end position="358"/>
    </location>
</feature>
<evidence type="ECO:0000259" key="9">
    <source>
        <dbReference type="Pfam" id="PF12704"/>
    </source>
</evidence>
<keyword evidence="5 7" id="KW-0472">Membrane</keyword>
<evidence type="ECO:0000313" key="10">
    <source>
        <dbReference type="EMBL" id="MDR9894601.1"/>
    </source>
</evidence>
<evidence type="ECO:0000313" key="11">
    <source>
        <dbReference type="Proteomes" id="UP000667802"/>
    </source>
</evidence>
<evidence type="ECO:0000256" key="4">
    <source>
        <dbReference type="ARBA" id="ARBA00022989"/>
    </source>
</evidence>
<dbReference type="InterPro" id="IPR003838">
    <property type="entry name" value="ABC3_permease_C"/>
</dbReference>
<dbReference type="Pfam" id="PF02687">
    <property type="entry name" value="FtsX"/>
    <property type="match status" value="1"/>
</dbReference>
<dbReference type="AlphaFoldDB" id="A0AAP5I4H9"/>
<comment type="similarity">
    <text evidence="6">Belongs to the ABC-4 integral membrane protein family.</text>
</comment>
<evidence type="ECO:0000256" key="6">
    <source>
        <dbReference type="ARBA" id="ARBA00038076"/>
    </source>
</evidence>
<evidence type="ECO:0000256" key="7">
    <source>
        <dbReference type="SAM" id="Phobius"/>
    </source>
</evidence>
<feature type="transmembrane region" description="Helical" evidence="7">
    <location>
        <begin position="277"/>
        <end position="305"/>
    </location>
</feature>
<name>A0AAP5I4H9_9CYAN</name>
<comment type="subcellular location">
    <subcellularLocation>
        <location evidence="1">Cell membrane</location>
        <topology evidence="1">Multi-pass membrane protein</topology>
    </subcellularLocation>
</comment>
<keyword evidence="4 7" id="KW-1133">Transmembrane helix</keyword>
<protein>
    <submittedName>
        <fullName evidence="10">ABC transporter permease</fullName>
    </submittedName>
</protein>
<feature type="transmembrane region" description="Helical" evidence="7">
    <location>
        <begin position="364"/>
        <end position="386"/>
    </location>
</feature>
<dbReference type="GO" id="GO:0022857">
    <property type="term" value="F:transmembrane transporter activity"/>
    <property type="evidence" value="ECO:0007669"/>
    <property type="project" value="TreeGrafter"/>
</dbReference>
<evidence type="ECO:0000256" key="3">
    <source>
        <dbReference type="ARBA" id="ARBA00022692"/>
    </source>
</evidence>
<evidence type="ECO:0000256" key="1">
    <source>
        <dbReference type="ARBA" id="ARBA00004651"/>
    </source>
</evidence>
<keyword evidence="11" id="KW-1185">Reference proteome</keyword>
<proteinExistence type="inferred from homology"/>
<gene>
    <name evidence="10" type="ORF">G7B40_008455</name>
</gene>
<keyword evidence="3 7" id="KW-0812">Transmembrane</keyword>
<dbReference type="Proteomes" id="UP000667802">
    <property type="component" value="Unassembled WGS sequence"/>
</dbReference>
<evidence type="ECO:0000259" key="8">
    <source>
        <dbReference type="Pfam" id="PF02687"/>
    </source>
</evidence>
<dbReference type="GO" id="GO:0005886">
    <property type="term" value="C:plasma membrane"/>
    <property type="evidence" value="ECO:0007669"/>
    <property type="project" value="UniProtKB-SubCell"/>
</dbReference>
<dbReference type="PANTHER" id="PTHR30572">
    <property type="entry name" value="MEMBRANE COMPONENT OF TRANSPORTER-RELATED"/>
    <property type="match status" value="1"/>
</dbReference>
<evidence type="ECO:0000256" key="2">
    <source>
        <dbReference type="ARBA" id="ARBA00022475"/>
    </source>
</evidence>
<dbReference type="PANTHER" id="PTHR30572:SF4">
    <property type="entry name" value="ABC TRANSPORTER PERMEASE YTRF"/>
    <property type="match status" value="1"/>
</dbReference>
<dbReference type="Pfam" id="PF12704">
    <property type="entry name" value="MacB_PCD"/>
    <property type="match status" value="1"/>
</dbReference>